<evidence type="ECO:0000259" key="2">
    <source>
        <dbReference type="PROSITE" id="PS50112"/>
    </source>
</evidence>
<dbReference type="Gene3D" id="3.30.70.270">
    <property type="match status" value="1"/>
</dbReference>
<dbReference type="EMBL" id="JAUQYP010000001">
    <property type="protein sequence ID" value="MDO8108074.1"/>
    <property type="molecule type" value="Genomic_DNA"/>
</dbReference>
<protein>
    <submittedName>
        <fullName evidence="4">Diguanylate cyclase</fullName>
        <ecNumber evidence="4">2.7.7.65</ecNumber>
    </submittedName>
</protein>
<accession>A0ABT9DB02</accession>
<dbReference type="InterPro" id="IPR000160">
    <property type="entry name" value="GGDEF_dom"/>
</dbReference>
<dbReference type="PROSITE" id="PS50887">
    <property type="entry name" value="GGDEF"/>
    <property type="match status" value="1"/>
</dbReference>
<dbReference type="InterPro" id="IPR029787">
    <property type="entry name" value="Nucleotide_cyclase"/>
</dbReference>
<dbReference type="SUPFAM" id="SSF55785">
    <property type="entry name" value="PYP-like sensor domain (PAS domain)"/>
    <property type="match status" value="1"/>
</dbReference>
<evidence type="ECO:0000313" key="4">
    <source>
        <dbReference type="EMBL" id="MDO8108074.1"/>
    </source>
</evidence>
<dbReference type="CDD" id="cd00130">
    <property type="entry name" value="PAS"/>
    <property type="match status" value="1"/>
</dbReference>
<dbReference type="PROSITE" id="PS50112">
    <property type="entry name" value="PAS"/>
    <property type="match status" value="1"/>
</dbReference>
<evidence type="ECO:0000259" key="3">
    <source>
        <dbReference type="PROSITE" id="PS50887"/>
    </source>
</evidence>
<feature type="domain" description="GGDEF" evidence="3">
    <location>
        <begin position="384"/>
        <end position="518"/>
    </location>
</feature>
<organism evidence="4 5">
    <name type="scientific">Actinotalea lenta</name>
    <dbReference type="NCBI Taxonomy" id="3064654"/>
    <lineage>
        <taxon>Bacteria</taxon>
        <taxon>Bacillati</taxon>
        <taxon>Actinomycetota</taxon>
        <taxon>Actinomycetes</taxon>
        <taxon>Micrococcales</taxon>
        <taxon>Cellulomonadaceae</taxon>
        <taxon>Actinotalea</taxon>
    </lineage>
</organism>
<keyword evidence="4" id="KW-0548">Nucleotidyltransferase</keyword>
<keyword evidence="5" id="KW-1185">Reference proteome</keyword>
<sequence>MSAGEVHVNAQVEAVVYVLTIVVVAALVGTVLRRVRRSTRRSAFVIVLVGVAAWAASDVVAVLAGGPAPGRALGGVAVSGATVVAAAVGLAAGMSDATWRPGWRARVALSVHPAAMLALAVTDGRTHLLLSADGRSFGPGFWAHAVVSFGLLGVSGFAIARRRRTAPVLRTPLVSAALAAWAVPALGAGVGLVLGPGGPDPVAPLLAASGLLAGVLLRRGLDRVVPVARAQVFEVLADAILVLDPDGVLVDANRVARELLGNGRPVGRSLRSSSAALADAVGAGPGEYVVEVGAGRRVLEVSSAPMTDHLGRLLCHLVVLRDVSAAAESRARLARAHEELAHAVAAGDRLRAELAERVLHDSATGLRNRRYLSQRLPALLARGERVAAIMVDIDHLKRVNATYGHAAGDRVLVAVAQVLASRARAAGGEVVRYGGAEFLVLLSGVEPEGARAVAEELRHGCARLAVPAREGMVEITVSAGVATWCARADDGDALLDAADAALHEAKRTGRDRTVCAERAVVPTQRSDRPSGLEPRGFSYPRLGGVDHLGHSGV</sequence>
<dbReference type="CDD" id="cd01949">
    <property type="entry name" value="GGDEF"/>
    <property type="match status" value="1"/>
</dbReference>
<dbReference type="PANTHER" id="PTHR45138">
    <property type="entry name" value="REGULATORY COMPONENTS OF SENSORY TRANSDUCTION SYSTEM"/>
    <property type="match status" value="1"/>
</dbReference>
<dbReference type="Pfam" id="PF16927">
    <property type="entry name" value="HisKA_7TM"/>
    <property type="match status" value="1"/>
</dbReference>
<dbReference type="PANTHER" id="PTHR45138:SF9">
    <property type="entry name" value="DIGUANYLATE CYCLASE DGCM-RELATED"/>
    <property type="match status" value="1"/>
</dbReference>
<evidence type="ECO:0000313" key="5">
    <source>
        <dbReference type="Proteomes" id="UP001232536"/>
    </source>
</evidence>
<dbReference type="InterPro" id="IPR031621">
    <property type="entry name" value="HisKA_7TM"/>
</dbReference>
<dbReference type="Pfam" id="PF08448">
    <property type="entry name" value="PAS_4"/>
    <property type="match status" value="1"/>
</dbReference>
<gene>
    <name evidence="4" type="ORF">Q6348_12800</name>
</gene>
<feature type="transmembrane region" description="Helical" evidence="1">
    <location>
        <begin position="103"/>
        <end position="121"/>
    </location>
</feature>
<dbReference type="EC" id="2.7.7.65" evidence="4"/>
<keyword evidence="1" id="KW-0812">Transmembrane</keyword>
<feature type="transmembrane region" description="Helical" evidence="1">
    <location>
        <begin position="44"/>
        <end position="66"/>
    </location>
</feature>
<feature type="transmembrane region" description="Helical" evidence="1">
    <location>
        <begin position="141"/>
        <end position="160"/>
    </location>
</feature>
<dbReference type="Proteomes" id="UP001232536">
    <property type="component" value="Unassembled WGS sequence"/>
</dbReference>
<feature type="domain" description="PAS" evidence="2">
    <location>
        <begin position="231"/>
        <end position="261"/>
    </location>
</feature>
<dbReference type="InterPro" id="IPR043128">
    <property type="entry name" value="Rev_trsase/Diguanyl_cyclase"/>
</dbReference>
<keyword evidence="1" id="KW-1133">Transmembrane helix</keyword>
<feature type="transmembrane region" description="Helical" evidence="1">
    <location>
        <begin position="14"/>
        <end position="32"/>
    </location>
</feature>
<dbReference type="SMART" id="SM00267">
    <property type="entry name" value="GGDEF"/>
    <property type="match status" value="1"/>
</dbReference>
<feature type="transmembrane region" description="Helical" evidence="1">
    <location>
        <begin position="72"/>
        <end position="91"/>
    </location>
</feature>
<reference evidence="4 5" key="1">
    <citation type="submission" date="2023-07" db="EMBL/GenBank/DDBJ databases">
        <title>Description of novel actinomycetes strains, isolated from tidal flat sediment.</title>
        <authorList>
            <person name="Lu C."/>
        </authorList>
    </citation>
    <scope>NUCLEOTIDE SEQUENCE [LARGE SCALE GENOMIC DNA]</scope>
    <source>
        <strain evidence="4 5">SYSU T00b441</strain>
    </source>
</reference>
<dbReference type="InterPro" id="IPR035965">
    <property type="entry name" value="PAS-like_dom_sf"/>
</dbReference>
<feature type="transmembrane region" description="Helical" evidence="1">
    <location>
        <begin position="172"/>
        <end position="195"/>
    </location>
</feature>
<dbReference type="InterPro" id="IPR013656">
    <property type="entry name" value="PAS_4"/>
</dbReference>
<comment type="caution">
    <text evidence="4">The sequence shown here is derived from an EMBL/GenBank/DDBJ whole genome shotgun (WGS) entry which is preliminary data.</text>
</comment>
<dbReference type="Pfam" id="PF00990">
    <property type="entry name" value="GGDEF"/>
    <property type="match status" value="1"/>
</dbReference>
<name>A0ABT9DB02_9CELL</name>
<proteinExistence type="predicted"/>
<dbReference type="NCBIfam" id="TIGR00254">
    <property type="entry name" value="GGDEF"/>
    <property type="match status" value="1"/>
</dbReference>
<dbReference type="GO" id="GO:0052621">
    <property type="term" value="F:diguanylate cyclase activity"/>
    <property type="evidence" value="ECO:0007669"/>
    <property type="project" value="UniProtKB-EC"/>
</dbReference>
<dbReference type="Gene3D" id="3.30.450.20">
    <property type="entry name" value="PAS domain"/>
    <property type="match status" value="1"/>
</dbReference>
<keyword evidence="1" id="KW-0472">Membrane</keyword>
<keyword evidence="4" id="KW-0808">Transferase</keyword>
<dbReference type="RefSeq" id="WP_304601662.1">
    <property type="nucleotide sequence ID" value="NZ_JAUQYP010000001.1"/>
</dbReference>
<dbReference type="InterPro" id="IPR000014">
    <property type="entry name" value="PAS"/>
</dbReference>
<dbReference type="InterPro" id="IPR050469">
    <property type="entry name" value="Diguanylate_Cyclase"/>
</dbReference>
<dbReference type="SUPFAM" id="SSF55073">
    <property type="entry name" value="Nucleotide cyclase"/>
    <property type="match status" value="1"/>
</dbReference>
<evidence type="ECO:0000256" key="1">
    <source>
        <dbReference type="SAM" id="Phobius"/>
    </source>
</evidence>